<sequence>MEAKKQLKYIIAVTLAVTSIFIVFLLFKSNQIMNNMNASETDPIKVLILSGDTLNDQSWGSLAYKGKLLVEEEYNAEVEVLGEIEISTEVSPTVEEYVAEGYELVIGHGREFSEPFYRIANQFKDTQFATLHGDYLENNLAVYTFNQNEIEVVAGMAAALKTETKKIGLIDAVDNEHSDWGFPKGIKKINKDIDLIYEVVPERTDKSTAKNVASEMIDNGVDVIYSKGNSYNQEVINYAKEKGIYVIGYLEDQSYMAKDAVLTSVLNNVPQAYMAIVKNYLNEDEMISEKRILDSNDGVYGLAPLGPMFSEEEISIMEDLTNQIIEY</sequence>
<keyword evidence="7" id="KW-0812">Transmembrane</keyword>
<feature type="domain" description="ABC transporter substrate-binding protein PnrA-like" evidence="8">
    <location>
        <begin position="46"/>
        <end position="325"/>
    </location>
</feature>
<dbReference type="GO" id="GO:0005886">
    <property type="term" value="C:plasma membrane"/>
    <property type="evidence" value="ECO:0007669"/>
    <property type="project" value="UniProtKB-SubCell"/>
</dbReference>
<gene>
    <name evidence="9" type="ORF">SAMN05216179_2505</name>
</gene>
<comment type="subcellular location">
    <subcellularLocation>
        <location evidence="1">Cell membrane</location>
        <topology evidence="1">Lipid-anchor</topology>
    </subcellularLocation>
</comment>
<keyword evidence="7" id="KW-1133">Transmembrane helix</keyword>
<keyword evidence="10" id="KW-1185">Reference proteome</keyword>
<reference evidence="9 10" key="1">
    <citation type="submission" date="2016-11" db="EMBL/GenBank/DDBJ databases">
        <authorList>
            <person name="Jaros S."/>
            <person name="Januszkiewicz K."/>
            <person name="Wedrychowicz H."/>
        </authorList>
    </citation>
    <scope>NUCLEOTIDE SEQUENCE [LARGE SCALE GENOMIC DNA]</scope>
    <source>
        <strain evidence="9 10">CGMCC 1.10681</strain>
    </source>
</reference>
<dbReference type="AlphaFoldDB" id="A0A1M7PTF8"/>
<keyword evidence="5 7" id="KW-0472">Membrane</keyword>
<protein>
    <submittedName>
        <fullName evidence="9">Nucleoside-binding protein</fullName>
    </submittedName>
</protein>
<comment type="similarity">
    <text evidence="2">Belongs to the BMP lipoprotein family.</text>
</comment>
<dbReference type="PANTHER" id="PTHR34296:SF2">
    <property type="entry name" value="ABC TRANSPORTER GUANOSINE-BINDING PROTEIN NUPN"/>
    <property type="match status" value="1"/>
</dbReference>
<proteinExistence type="inferred from homology"/>
<dbReference type="PANTHER" id="PTHR34296">
    <property type="entry name" value="TRANSCRIPTIONAL ACTIVATOR PROTEIN MED"/>
    <property type="match status" value="1"/>
</dbReference>
<dbReference type="Pfam" id="PF02608">
    <property type="entry name" value="Bmp"/>
    <property type="match status" value="1"/>
</dbReference>
<accession>A0A1M7PTF8</accession>
<feature type="transmembrane region" description="Helical" evidence="7">
    <location>
        <begin position="7"/>
        <end position="27"/>
    </location>
</feature>
<keyword evidence="6" id="KW-0449">Lipoprotein</keyword>
<dbReference type="Gene3D" id="3.40.50.2300">
    <property type="match status" value="2"/>
</dbReference>
<evidence type="ECO:0000256" key="1">
    <source>
        <dbReference type="ARBA" id="ARBA00004193"/>
    </source>
</evidence>
<evidence type="ECO:0000259" key="8">
    <source>
        <dbReference type="Pfam" id="PF02608"/>
    </source>
</evidence>
<evidence type="ECO:0000256" key="4">
    <source>
        <dbReference type="ARBA" id="ARBA00022729"/>
    </source>
</evidence>
<name>A0A1M7PTF8_9BACI</name>
<evidence type="ECO:0000256" key="5">
    <source>
        <dbReference type="ARBA" id="ARBA00023136"/>
    </source>
</evidence>
<dbReference type="EMBL" id="FRCZ01000004">
    <property type="protein sequence ID" value="SHN20681.1"/>
    <property type="molecule type" value="Genomic_DNA"/>
</dbReference>
<dbReference type="Proteomes" id="UP000184184">
    <property type="component" value="Unassembled WGS sequence"/>
</dbReference>
<keyword evidence="3" id="KW-1003">Cell membrane</keyword>
<organism evidence="9 10">
    <name type="scientific">Gracilibacillus kekensis</name>
    <dbReference type="NCBI Taxonomy" id="1027249"/>
    <lineage>
        <taxon>Bacteria</taxon>
        <taxon>Bacillati</taxon>
        <taxon>Bacillota</taxon>
        <taxon>Bacilli</taxon>
        <taxon>Bacillales</taxon>
        <taxon>Bacillaceae</taxon>
        <taxon>Gracilibacillus</taxon>
    </lineage>
</organism>
<dbReference type="InterPro" id="IPR050957">
    <property type="entry name" value="BMP_lipoprotein"/>
</dbReference>
<keyword evidence="4" id="KW-0732">Signal</keyword>
<dbReference type="InterPro" id="IPR028082">
    <property type="entry name" value="Peripla_BP_I"/>
</dbReference>
<evidence type="ECO:0000313" key="10">
    <source>
        <dbReference type="Proteomes" id="UP000184184"/>
    </source>
</evidence>
<evidence type="ECO:0000256" key="7">
    <source>
        <dbReference type="SAM" id="Phobius"/>
    </source>
</evidence>
<evidence type="ECO:0000256" key="2">
    <source>
        <dbReference type="ARBA" id="ARBA00008610"/>
    </source>
</evidence>
<evidence type="ECO:0000313" key="9">
    <source>
        <dbReference type="EMBL" id="SHN20681.1"/>
    </source>
</evidence>
<evidence type="ECO:0000256" key="3">
    <source>
        <dbReference type="ARBA" id="ARBA00022475"/>
    </source>
</evidence>
<dbReference type="STRING" id="1027249.SAMN05216179_2505"/>
<dbReference type="OrthoDB" id="2556857at2"/>
<dbReference type="SUPFAM" id="SSF53822">
    <property type="entry name" value="Periplasmic binding protein-like I"/>
    <property type="match status" value="1"/>
</dbReference>
<evidence type="ECO:0000256" key="6">
    <source>
        <dbReference type="ARBA" id="ARBA00023288"/>
    </source>
</evidence>
<dbReference type="InterPro" id="IPR003760">
    <property type="entry name" value="PnrA-like"/>
</dbReference>
<dbReference type="RefSeq" id="WP_073202169.1">
    <property type="nucleotide sequence ID" value="NZ_FRCZ01000004.1"/>
</dbReference>